<evidence type="ECO:0000259" key="6">
    <source>
        <dbReference type="PROSITE" id="PS51481"/>
    </source>
</evidence>
<dbReference type="InterPro" id="IPR036117">
    <property type="entry name" value="DhaL_dom_sf"/>
</dbReference>
<dbReference type="InterPro" id="IPR004007">
    <property type="entry name" value="DhaL_dom"/>
</dbReference>
<dbReference type="NCBIfam" id="NF011049">
    <property type="entry name" value="PRK14479.1"/>
    <property type="match status" value="1"/>
</dbReference>
<feature type="domain" description="DhaK" evidence="6">
    <location>
        <begin position="7"/>
        <end position="327"/>
    </location>
</feature>
<dbReference type="Gene3D" id="3.30.1180.20">
    <property type="entry name" value="Dihydroxyacetone kinase, domain 2"/>
    <property type="match status" value="1"/>
</dbReference>
<dbReference type="EC" id="2.7.1.29" evidence="7"/>
<evidence type="ECO:0000256" key="1">
    <source>
        <dbReference type="ARBA" id="ARBA00022679"/>
    </source>
</evidence>
<dbReference type="KEGG" id="bcv:Bcav_1547"/>
<dbReference type="GO" id="GO:0005829">
    <property type="term" value="C:cytosol"/>
    <property type="evidence" value="ECO:0007669"/>
    <property type="project" value="TreeGrafter"/>
</dbReference>
<evidence type="ECO:0000256" key="4">
    <source>
        <dbReference type="ARBA" id="ARBA00022840"/>
    </source>
</evidence>
<dbReference type="OrthoDB" id="9806345at2"/>
<dbReference type="STRING" id="471853.Bcav_1547"/>
<evidence type="ECO:0000256" key="3">
    <source>
        <dbReference type="ARBA" id="ARBA00022777"/>
    </source>
</evidence>
<dbReference type="Pfam" id="PF02733">
    <property type="entry name" value="Dak1"/>
    <property type="match status" value="1"/>
</dbReference>
<dbReference type="eggNOG" id="COG2376">
    <property type="taxonomic scope" value="Bacteria"/>
</dbReference>
<dbReference type="SUPFAM" id="SSF82549">
    <property type="entry name" value="DAK1/DegV-like"/>
    <property type="match status" value="1"/>
</dbReference>
<evidence type="ECO:0000259" key="5">
    <source>
        <dbReference type="PROSITE" id="PS51480"/>
    </source>
</evidence>
<organism evidence="7 8">
    <name type="scientific">Beutenbergia cavernae (strain ATCC BAA-8 / DSM 12333 / CCUG 43141 / JCM 11478 / NBRC 16432 / NCIMB 13614 / HKI 0122)</name>
    <dbReference type="NCBI Taxonomy" id="471853"/>
    <lineage>
        <taxon>Bacteria</taxon>
        <taxon>Bacillati</taxon>
        <taxon>Actinomycetota</taxon>
        <taxon>Actinomycetes</taxon>
        <taxon>Micrococcales</taxon>
        <taxon>Beutenbergiaceae</taxon>
        <taxon>Beutenbergia</taxon>
    </lineage>
</organism>
<keyword evidence="2" id="KW-0547">Nucleotide-binding</keyword>
<dbReference type="Proteomes" id="UP000007962">
    <property type="component" value="Chromosome"/>
</dbReference>
<dbReference type="PROSITE" id="PS51481">
    <property type="entry name" value="DHAK"/>
    <property type="match status" value="1"/>
</dbReference>
<dbReference type="InterPro" id="IPR004006">
    <property type="entry name" value="DhaK_dom"/>
</dbReference>
<dbReference type="SUPFAM" id="SSF101473">
    <property type="entry name" value="DhaL-like"/>
    <property type="match status" value="1"/>
</dbReference>
<dbReference type="GO" id="GO:0005524">
    <property type="term" value="F:ATP binding"/>
    <property type="evidence" value="ECO:0007669"/>
    <property type="project" value="UniProtKB-KW"/>
</dbReference>
<keyword evidence="4" id="KW-0067">ATP-binding</keyword>
<protein>
    <submittedName>
        <fullName evidence="7">Glycerone kinase</fullName>
        <ecNumber evidence="7">2.7.1.29</ecNumber>
    </submittedName>
</protein>
<keyword evidence="8" id="KW-1185">Reference proteome</keyword>
<sequence>MTHLVNDPHSFASDVLDGFVAAHPDDVVRVHGGVVRATRTPQGQVAVVLGGGSGHYPAFAGWVGPGMAHGAVCGNVFASPSASQAVSVVRAAQAGGGVLLGFGNYAGDVLQFGEAARELRAAGIDVRIVTVTDDVASAPPERAEERRGIAGDLVVLKVAGAAAAAGYDLDDVERVTRMTNDRTRTIGVALSGCTLPGQVEPLFAVEPGTIALGLGIHGEPGLAAHALGTAAQVADELVDRLLAELPCDVGDRVAVLLNGLGSTTHEELFAVYGRVASRLCEAGLVAVRPEVGEHVTSLDMAGLSLTLTLLDPELETLWLAPVDAPALRRGAPAPAATGERRDARDVDRPEEVAVAEGTPESRRAAAVALDALAAVCRALREAETELGALDAVAGDGDHGQGMVLGAAGALAAGRAAHDSGAGLASVLRSCGAAWAEAAGGTSGALWGGALRAAADAFDDASAPDAAAVLVAVERAAEAVTAAGGASVGDKTMVDAVVPFVEALRSALGDAAPAAAWSTAAAAADRAAAGTADLVARRGRARTHGERGIGHRDPGAVSFALVMTAAGRVRGADLVEAAADARATED</sequence>
<dbReference type="HOGENOM" id="CLU_017054_6_1_11"/>
<reference evidence="7 8" key="1">
    <citation type="journal article" date="2009" name="Stand. Genomic Sci.">
        <title>Complete genome sequence of Beutenbergia cavernae type strain (HKI 0122).</title>
        <authorList>
            <person name="Land M."/>
            <person name="Pukall R."/>
            <person name="Abt B."/>
            <person name="Goker M."/>
            <person name="Rohde M."/>
            <person name="Glavina Del Rio T."/>
            <person name="Tice H."/>
            <person name="Copeland A."/>
            <person name="Cheng J.F."/>
            <person name="Lucas S."/>
            <person name="Chen F."/>
            <person name="Nolan M."/>
            <person name="Bruce D."/>
            <person name="Goodwin L."/>
            <person name="Pitluck S."/>
            <person name="Ivanova N."/>
            <person name="Mavromatis K."/>
            <person name="Ovchinnikova G."/>
            <person name="Pati A."/>
            <person name="Chen A."/>
            <person name="Palaniappan K."/>
            <person name="Hauser L."/>
            <person name="Chang Y.J."/>
            <person name="Jefferies C.C."/>
            <person name="Saunders E."/>
            <person name="Brettin T."/>
            <person name="Detter J.C."/>
            <person name="Han C."/>
            <person name="Chain P."/>
            <person name="Bristow J."/>
            <person name="Eisen J.A."/>
            <person name="Markowitz V."/>
            <person name="Hugenholtz P."/>
            <person name="Kyrpides N.C."/>
            <person name="Klenk H.P."/>
            <person name="Lapidus A."/>
        </authorList>
    </citation>
    <scope>NUCLEOTIDE SEQUENCE [LARGE SCALE GENOMIC DNA]</scope>
    <source>
        <strain evidence="8">ATCC BAA-8 / DSM 12333 / NBRC 16432</strain>
    </source>
</reference>
<name>C5C3A4_BEUC1</name>
<dbReference type="Gene3D" id="3.40.50.10440">
    <property type="entry name" value="Dihydroxyacetone kinase, domain 1"/>
    <property type="match status" value="1"/>
</dbReference>
<dbReference type="GO" id="GO:0019563">
    <property type="term" value="P:glycerol catabolic process"/>
    <property type="evidence" value="ECO:0007669"/>
    <property type="project" value="TreeGrafter"/>
</dbReference>
<dbReference type="GO" id="GO:0006796">
    <property type="term" value="P:phosphate-containing compound metabolic process"/>
    <property type="evidence" value="ECO:0007669"/>
    <property type="project" value="UniProtKB-ARBA"/>
</dbReference>
<dbReference type="RefSeq" id="WP_015882043.1">
    <property type="nucleotide sequence ID" value="NC_012669.1"/>
</dbReference>
<dbReference type="Gene3D" id="1.25.40.340">
    <property type="match status" value="1"/>
</dbReference>
<proteinExistence type="predicted"/>
<accession>C5C3A4</accession>
<dbReference type="PROSITE" id="PS51480">
    <property type="entry name" value="DHAL"/>
    <property type="match status" value="1"/>
</dbReference>
<evidence type="ECO:0000313" key="7">
    <source>
        <dbReference type="EMBL" id="ACQ79803.1"/>
    </source>
</evidence>
<evidence type="ECO:0000256" key="2">
    <source>
        <dbReference type="ARBA" id="ARBA00022741"/>
    </source>
</evidence>
<feature type="domain" description="DhaL" evidence="5">
    <location>
        <begin position="366"/>
        <end position="567"/>
    </location>
</feature>
<keyword evidence="3 7" id="KW-0418">Kinase</keyword>
<dbReference type="EMBL" id="CP001618">
    <property type="protein sequence ID" value="ACQ79803.1"/>
    <property type="molecule type" value="Genomic_DNA"/>
</dbReference>
<dbReference type="InterPro" id="IPR050861">
    <property type="entry name" value="Dihydroxyacetone_Kinase"/>
</dbReference>
<dbReference type="PANTHER" id="PTHR28629">
    <property type="entry name" value="TRIOKINASE/FMN CYCLASE"/>
    <property type="match status" value="1"/>
</dbReference>
<dbReference type="PANTHER" id="PTHR28629:SF4">
    <property type="entry name" value="TRIOKINASE_FMN CYCLASE"/>
    <property type="match status" value="1"/>
</dbReference>
<dbReference type="GO" id="GO:0004371">
    <property type="term" value="F:glycerone kinase activity"/>
    <property type="evidence" value="ECO:0007669"/>
    <property type="project" value="UniProtKB-EC"/>
</dbReference>
<dbReference type="Pfam" id="PF02734">
    <property type="entry name" value="Dak2"/>
    <property type="match status" value="1"/>
</dbReference>
<dbReference type="FunFam" id="3.40.50.10440:FF:000003">
    <property type="entry name" value="Homodimeric dihydroxyacetone kinase"/>
    <property type="match status" value="1"/>
</dbReference>
<dbReference type="AlphaFoldDB" id="C5C3A4"/>
<gene>
    <name evidence="7" type="ordered locus">Bcav_1547</name>
</gene>
<dbReference type="SMART" id="SM01120">
    <property type="entry name" value="Dak2"/>
    <property type="match status" value="1"/>
</dbReference>
<keyword evidence="1 7" id="KW-0808">Transferase</keyword>
<evidence type="ECO:0000313" key="8">
    <source>
        <dbReference type="Proteomes" id="UP000007962"/>
    </source>
</evidence>
<dbReference type="FunFam" id="1.25.40.340:FF:000002">
    <property type="entry name" value="Dihydroxyacetone kinase, L subunit"/>
    <property type="match status" value="1"/>
</dbReference>